<name>A0A0D1LYX9_9LACO</name>
<dbReference type="GO" id="GO:0005829">
    <property type="term" value="C:cytosol"/>
    <property type="evidence" value="ECO:0007669"/>
    <property type="project" value="TreeGrafter"/>
</dbReference>
<dbReference type="PANTHER" id="PTHR30521">
    <property type="entry name" value="DEFERROCHELATASE/PEROXIDASE"/>
    <property type="match status" value="1"/>
</dbReference>
<evidence type="ECO:0000313" key="9">
    <source>
        <dbReference type="EMBL" id="KIU21572.1"/>
    </source>
</evidence>
<evidence type="ECO:0000256" key="6">
    <source>
        <dbReference type="ARBA" id="ARBA00025737"/>
    </source>
</evidence>
<dbReference type="RefSeq" id="WP_043708084.1">
    <property type="nucleotide sequence ID" value="NZ_JALOCT010000007.1"/>
</dbReference>
<evidence type="ECO:0000256" key="3">
    <source>
        <dbReference type="ARBA" id="ARBA00022723"/>
    </source>
</evidence>
<dbReference type="AlphaFoldDB" id="A0A0D1LYX9"/>
<dbReference type="PROSITE" id="PS51404">
    <property type="entry name" value="DYP_PEROXIDASE"/>
    <property type="match status" value="1"/>
</dbReference>
<dbReference type="PANTHER" id="PTHR30521:SF0">
    <property type="entry name" value="DYP-TYPE PEROXIDASE FAMILY PROTEIN"/>
    <property type="match status" value="1"/>
</dbReference>
<keyword evidence="5" id="KW-0408">Iron</keyword>
<evidence type="ECO:0000256" key="4">
    <source>
        <dbReference type="ARBA" id="ARBA00023002"/>
    </source>
</evidence>
<comment type="cofactor">
    <cofactor evidence="1">
        <name>heme b</name>
        <dbReference type="ChEBI" id="CHEBI:60344"/>
    </cofactor>
</comment>
<dbReference type="STRING" id="137591.AO080_01095"/>
<dbReference type="GO" id="GO:0020037">
    <property type="term" value="F:heme binding"/>
    <property type="evidence" value="ECO:0007669"/>
    <property type="project" value="InterPro"/>
</dbReference>
<dbReference type="GO" id="GO:0004601">
    <property type="term" value="F:peroxidase activity"/>
    <property type="evidence" value="ECO:0007669"/>
    <property type="project" value="UniProtKB-KW"/>
</dbReference>
<evidence type="ECO:0000259" key="7">
    <source>
        <dbReference type="Pfam" id="PF04261"/>
    </source>
</evidence>
<proteinExistence type="inferred from homology"/>
<dbReference type="InterPro" id="IPR048327">
    <property type="entry name" value="Dyp_perox_N"/>
</dbReference>
<dbReference type="EMBL" id="JWHU01000007">
    <property type="protein sequence ID" value="KIU21572.1"/>
    <property type="molecule type" value="Genomic_DNA"/>
</dbReference>
<dbReference type="SUPFAM" id="SSF54909">
    <property type="entry name" value="Dimeric alpha+beta barrel"/>
    <property type="match status" value="1"/>
</dbReference>
<dbReference type="PATRIC" id="fig|137591.25.peg.626"/>
<keyword evidence="10" id="KW-1185">Reference proteome</keyword>
<dbReference type="Pfam" id="PF04261">
    <property type="entry name" value="Dyp_perox_N"/>
    <property type="match status" value="1"/>
</dbReference>
<evidence type="ECO:0000256" key="2">
    <source>
        <dbReference type="ARBA" id="ARBA00022559"/>
    </source>
</evidence>
<feature type="domain" description="Dyp-type peroxidase N-terminal" evidence="7">
    <location>
        <begin position="37"/>
        <end position="144"/>
    </location>
</feature>
<keyword evidence="3" id="KW-0479">Metal-binding</keyword>
<dbReference type="Proteomes" id="UP000032287">
    <property type="component" value="Unassembled WGS sequence"/>
</dbReference>
<keyword evidence="4 9" id="KW-0560">Oxidoreductase</keyword>
<evidence type="ECO:0000256" key="1">
    <source>
        <dbReference type="ARBA" id="ARBA00001970"/>
    </source>
</evidence>
<dbReference type="Pfam" id="PF20628">
    <property type="entry name" value="Dyp_perox_C"/>
    <property type="match status" value="1"/>
</dbReference>
<sequence length="317" mass="35803">MAEMDYTKAQDVWKDVGQSVEFVVLGLDRTRPLAELQDAITEFADRSQAINRSMNVRAADGNLKVAIGFSYTAWKTLFPNKPVPAELEEFKGLKGPKYSMPGTAGDIFIHVRANDMSIVYEVVRQYMTVLHDVTTVIDETKGFRNFEGRAIIGFIDGTEVPSASDSAEVAVIGDEDPEFVNGSYAFAQKWLHDMDFWGQLKTEVQEKAIGRHKYDDLELEDEEKFHNAHNVSAKVEIDGEERQIVRMNVPFSEPALNKTGTCFIGYSRYWSVTKAMLTQMVEMSDYLLTFSQLMSGQLFFVPSRELLGDIADGEWTE</sequence>
<protein>
    <submittedName>
        <fullName evidence="9">YfeX_2 protein</fullName>
        <ecNumber evidence="9">1.11.1.-</ecNumber>
    </submittedName>
</protein>
<dbReference type="GO" id="GO:0046872">
    <property type="term" value="F:metal ion binding"/>
    <property type="evidence" value="ECO:0007669"/>
    <property type="project" value="UniProtKB-KW"/>
</dbReference>
<dbReference type="NCBIfam" id="TIGR01413">
    <property type="entry name" value="Dyp_perox_fam"/>
    <property type="match status" value="1"/>
</dbReference>
<evidence type="ECO:0000259" key="8">
    <source>
        <dbReference type="Pfam" id="PF20628"/>
    </source>
</evidence>
<dbReference type="InterPro" id="IPR006314">
    <property type="entry name" value="Dyp_peroxidase"/>
</dbReference>
<comment type="similarity">
    <text evidence="6">Belongs to the DyP-type peroxidase family.</text>
</comment>
<comment type="caution">
    <text evidence="9">The sequence shown here is derived from an EMBL/GenBank/DDBJ whole genome shotgun (WGS) entry which is preliminary data.</text>
</comment>
<accession>A0A0D1LYX9</accession>
<feature type="domain" description="Dyp-type peroxidase C-terminal" evidence="8">
    <location>
        <begin position="149"/>
        <end position="304"/>
    </location>
</feature>
<organism evidence="9 10">
    <name type="scientific">Weissella cibaria</name>
    <dbReference type="NCBI Taxonomy" id="137591"/>
    <lineage>
        <taxon>Bacteria</taxon>
        <taxon>Bacillati</taxon>
        <taxon>Bacillota</taxon>
        <taxon>Bacilli</taxon>
        <taxon>Lactobacillales</taxon>
        <taxon>Lactobacillaceae</taxon>
        <taxon>Weissella</taxon>
    </lineage>
</organism>
<evidence type="ECO:0000313" key="10">
    <source>
        <dbReference type="Proteomes" id="UP000032287"/>
    </source>
</evidence>
<dbReference type="InterPro" id="IPR048328">
    <property type="entry name" value="Dyp_perox_C"/>
</dbReference>
<evidence type="ECO:0000256" key="5">
    <source>
        <dbReference type="ARBA" id="ARBA00023004"/>
    </source>
</evidence>
<gene>
    <name evidence="9" type="primary">yfeX_2</name>
    <name evidence="9" type="ORF">QX99_00643</name>
</gene>
<dbReference type="InterPro" id="IPR011008">
    <property type="entry name" value="Dimeric_a/b-barrel"/>
</dbReference>
<keyword evidence="2 9" id="KW-0575">Peroxidase</keyword>
<reference evidence="9" key="1">
    <citation type="journal article" date="2015" name="Microbiology (Mosc.)">
        <title>Genomics of the Weissella cibaria species with an examination of its metabolic traits.</title>
        <authorList>
            <person name="Lynch K.M."/>
            <person name="Lucid A."/>
            <person name="Arendt E.K."/>
            <person name="Sleator R.D."/>
            <person name="Lucey B."/>
            <person name="Coffey A."/>
        </authorList>
    </citation>
    <scope>NUCLEOTIDE SEQUENCE [LARGE SCALE GENOMIC DNA]</scope>
    <source>
        <strain evidence="9">MG1</strain>
    </source>
</reference>
<dbReference type="EC" id="1.11.1.-" evidence="9"/>